<evidence type="ECO:0000256" key="1">
    <source>
        <dbReference type="ARBA" id="ARBA00006865"/>
    </source>
</evidence>
<reference evidence="4" key="1">
    <citation type="journal article" date="2021" name="PeerJ">
        <title>Extensive microbial diversity within the chicken gut microbiome revealed by metagenomics and culture.</title>
        <authorList>
            <person name="Gilroy R."/>
            <person name="Ravi A."/>
            <person name="Getino M."/>
            <person name="Pursley I."/>
            <person name="Horton D.L."/>
            <person name="Alikhan N.F."/>
            <person name="Baker D."/>
            <person name="Gharbi K."/>
            <person name="Hall N."/>
            <person name="Watson M."/>
            <person name="Adriaenssens E.M."/>
            <person name="Foster-Nyarko E."/>
            <person name="Jarju S."/>
            <person name="Secka A."/>
            <person name="Antonio M."/>
            <person name="Oren A."/>
            <person name="Chaudhuri R.R."/>
            <person name="La Ragione R."/>
            <person name="Hildebrand F."/>
            <person name="Pallen M.J."/>
        </authorList>
    </citation>
    <scope>NUCLEOTIDE SEQUENCE</scope>
    <source>
        <strain evidence="4">ChiHjej9B8-1298</strain>
    </source>
</reference>
<feature type="domain" description="GH16" evidence="3">
    <location>
        <begin position="28"/>
        <end position="261"/>
    </location>
</feature>
<feature type="signal peptide" evidence="2">
    <location>
        <begin position="1"/>
        <end position="21"/>
    </location>
</feature>
<feature type="chain" id="PRO_5039257612" evidence="2">
    <location>
        <begin position="22"/>
        <end position="265"/>
    </location>
</feature>
<comment type="caution">
    <text evidence="4">The sequence shown here is derived from an EMBL/GenBank/DDBJ whole genome shotgun (WGS) entry which is preliminary data.</text>
</comment>
<dbReference type="Gene3D" id="2.60.120.200">
    <property type="match status" value="1"/>
</dbReference>
<dbReference type="PROSITE" id="PS51762">
    <property type="entry name" value="GH16_2"/>
    <property type="match status" value="1"/>
</dbReference>
<comment type="similarity">
    <text evidence="1">Belongs to the glycosyl hydrolase 16 family.</text>
</comment>
<proteinExistence type="inferred from homology"/>
<evidence type="ECO:0000313" key="4">
    <source>
        <dbReference type="EMBL" id="HIZ33182.1"/>
    </source>
</evidence>
<name>A0A9D2E9D7_9BACE</name>
<organism evidence="4 5">
    <name type="scientific">Candidatus Bacteroides merdigallinarum</name>
    <dbReference type="NCBI Taxonomy" id="2838473"/>
    <lineage>
        <taxon>Bacteria</taxon>
        <taxon>Pseudomonadati</taxon>
        <taxon>Bacteroidota</taxon>
        <taxon>Bacteroidia</taxon>
        <taxon>Bacteroidales</taxon>
        <taxon>Bacteroidaceae</taxon>
        <taxon>Bacteroides</taxon>
    </lineage>
</organism>
<reference evidence="4" key="2">
    <citation type="submission" date="2021-04" db="EMBL/GenBank/DDBJ databases">
        <authorList>
            <person name="Gilroy R."/>
        </authorList>
    </citation>
    <scope>NUCLEOTIDE SEQUENCE</scope>
    <source>
        <strain evidence="4">ChiHjej9B8-1298</strain>
    </source>
</reference>
<dbReference type="Pfam" id="PF00722">
    <property type="entry name" value="Glyco_hydro_16"/>
    <property type="match status" value="1"/>
</dbReference>
<dbReference type="PANTHER" id="PTHR10963">
    <property type="entry name" value="GLYCOSYL HYDROLASE-RELATED"/>
    <property type="match status" value="1"/>
</dbReference>
<evidence type="ECO:0000313" key="5">
    <source>
        <dbReference type="Proteomes" id="UP000824028"/>
    </source>
</evidence>
<keyword evidence="2" id="KW-0732">Signal</keyword>
<dbReference type="PANTHER" id="PTHR10963:SF55">
    <property type="entry name" value="GLYCOSIDE HYDROLASE FAMILY 16 PROTEIN"/>
    <property type="match status" value="1"/>
</dbReference>
<dbReference type="GO" id="GO:0004553">
    <property type="term" value="F:hydrolase activity, hydrolyzing O-glycosyl compounds"/>
    <property type="evidence" value="ECO:0007669"/>
    <property type="project" value="InterPro"/>
</dbReference>
<dbReference type="GO" id="GO:0005975">
    <property type="term" value="P:carbohydrate metabolic process"/>
    <property type="evidence" value="ECO:0007669"/>
    <property type="project" value="InterPro"/>
</dbReference>
<keyword evidence="4" id="KW-0378">Hydrolase</keyword>
<sequence length="265" mass="30288">MNTRKILTVLCGCCLTLATQAQQAMYELIWEDNFNETTFDTCCWSKIPRGSADWNRHMSDDDRLYEVKDGNLVLHGIHNNGAVPQDTARYLTGGLYTKGKVNVKYGKVEICARLGCAQGAWPAIWMLPEEAQWPNGGEIDIMEHLNHDTIAYQTVHSYYTYVLKHDQEPPHGGIGPINRDGYNVYAVEILPDSLVFSINGRKTFSYPRIETDEKGQYPFGTPFYLLVDMQIEGAWVGRARPEELPVEMWVDWVKVYKLKEEQDGE</sequence>
<dbReference type="InterPro" id="IPR050546">
    <property type="entry name" value="Glycosyl_Hydrlase_16"/>
</dbReference>
<dbReference type="InterPro" id="IPR000757">
    <property type="entry name" value="Beta-glucanase-like"/>
</dbReference>
<accession>A0A9D2E9D7</accession>
<dbReference type="SUPFAM" id="SSF49899">
    <property type="entry name" value="Concanavalin A-like lectins/glucanases"/>
    <property type="match status" value="1"/>
</dbReference>
<dbReference type="CDD" id="cd08023">
    <property type="entry name" value="GH16_laminarinase_like"/>
    <property type="match status" value="1"/>
</dbReference>
<dbReference type="AlphaFoldDB" id="A0A9D2E9D7"/>
<protein>
    <submittedName>
        <fullName evidence="4">Glycoside hydrolase family 16 protein</fullName>
    </submittedName>
</protein>
<evidence type="ECO:0000259" key="3">
    <source>
        <dbReference type="PROSITE" id="PS51762"/>
    </source>
</evidence>
<gene>
    <name evidence="4" type="ORF">H9814_06560</name>
</gene>
<dbReference type="EMBL" id="DXBX01000051">
    <property type="protein sequence ID" value="HIZ33182.1"/>
    <property type="molecule type" value="Genomic_DNA"/>
</dbReference>
<dbReference type="Proteomes" id="UP000824028">
    <property type="component" value="Unassembled WGS sequence"/>
</dbReference>
<evidence type="ECO:0000256" key="2">
    <source>
        <dbReference type="SAM" id="SignalP"/>
    </source>
</evidence>
<dbReference type="InterPro" id="IPR013320">
    <property type="entry name" value="ConA-like_dom_sf"/>
</dbReference>